<protein>
    <submittedName>
        <fullName evidence="3">DUF2517 domain-containing protein</fullName>
    </submittedName>
    <submittedName>
        <fullName evidence="2">YbfA family protein</fullName>
    </submittedName>
</protein>
<dbReference type="Proteomes" id="UP000253075">
    <property type="component" value="Unassembled WGS sequence"/>
</dbReference>
<gene>
    <name evidence="3" type="ORF">C6C11_08500</name>
    <name evidence="2" type="ORF">JAJ28_004753</name>
    <name evidence="4" type="ORF">PY771_14305</name>
</gene>
<dbReference type="Proteomes" id="UP000859505">
    <property type="component" value="Unassembled WGS sequence"/>
</dbReference>
<reference evidence="2" key="1">
    <citation type="journal article" date="2018" name="Genome Biol.">
        <title>SKESA: strategic k-mer extension for scrupulous assemblies.</title>
        <authorList>
            <person name="Souvorov A."/>
            <person name="Agarwala R."/>
            <person name="Lipman D.J."/>
        </authorList>
    </citation>
    <scope>NUCLEOTIDE SEQUENCE</scope>
    <source>
        <strain evidence="2">OLC2673_Aeromonas</strain>
    </source>
</reference>
<dbReference type="GeneID" id="4490468"/>
<reference evidence="2" key="5">
    <citation type="submission" date="2020-01" db="EMBL/GenBank/DDBJ databases">
        <authorList>
            <consortium name="NCBI Pathogen Detection Project"/>
        </authorList>
    </citation>
    <scope>NUCLEOTIDE SEQUENCE</scope>
    <source>
        <strain evidence="2">OLC2673_Aeromonas</strain>
    </source>
</reference>
<dbReference type="Pfam" id="PF10725">
    <property type="entry name" value="DUF2517"/>
    <property type="match status" value="1"/>
</dbReference>
<evidence type="ECO:0000313" key="2">
    <source>
        <dbReference type="EMBL" id="HAT6346928.1"/>
    </source>
</evidence>
<dbReference type="KEGG" id="ahi:VU14_06225"/>
<evidence type="ECO:0000256" key="1">
    <source>
        <dbReference type="SAM" id="Phobius"/>
    </source>
</evidence>
<dbReference type="InterPro" id="IPR019663">
    <property type="entry name" value="YbfA"/>
</dbReference>
<keyword evidence="1" id="KW-0812">Transmembrane</keyword>
<accession>A0A081UN88</accession>
<reference evidence="3 5" key="2">
    <citation type="journal article" date="2018" name="PLoS ONE">
        <title>Phenotypic characterization and whole genome analysis of extended-spectrum beta-lactamase-producing bacteria isolated from dogs in Germany.</title>
        <authorList>
            <person name="Boehmer T."/>
            <person name="Vogler A.J."/>
            <person name="Thomas A."/>
            <person name="Sauer S."/>
            <person name="Hergenroether M."/>
            <person name="Straubinger R.K."/>
            <person name="Birdsell D."/>
            <person name="Keim P."/>
            <person name="Sahl J.W."/>
            <person name="Williamson C.H."/>
            <person name="Riehm J.M."/>
        </authorList>
    </citation>
    <scope>NUCLEOTIDE SEQUENCE [LARGE SCALE GENOMIC DNA]</scope>
    <source>
        <strain evidence="3 5">AFG_SD03_1510_Ahy_093</strain>
    </source>
</reference>
<keyword evidence="1" id="KW-1133">Transmembrane helix</keyword>
<dbReference type="EMBL" id="PUTQ01000010">
    <property type="protein sequence ID" value="RCF50274.1"/>
    <property type="molecule type" value="Genomic_DNA"/>
</dbReference>
<dbReference type="KEGG" id="aaj:BOQ57_15825"/>
<dbReference type="AlphaFoldDB" id="A0A081UN88"/>
<organism evidence="2 6">
    <name type="scientific">Aeromonas hydrophila</name>
    <dbReference type="NCBI Taxonomy" id="644"/>
    <lineage>
        <taxon>Bacteria</taxon>
        <taxon>Pseudomonadati</taxon>
        <taxon>Pseudomonadota</taxon>
        <taxon>Gammaproteobacteria</taxon>
        <taxon>Aeromonadales</taxon>
        <taxon>Aeromonadaceae</taxon>
        <taxon>Aeromonas</taxon>
    </lineage>
</organism>
<dbReference type="RefSeq" id="WP_011706879.1">
    <property type="nucleotide sequence ID" value="NZ_AP019193.1"/>
</dbReference>
<dbReference type="eggNOG" id="ENOG50331J8">
    <property type="taxonomic scope" value="Bacteria"/>
</dbReference>
<feature type="transmembrane region" description="Helical" evidence="1">
    <location>
        <begin position="12"/>
        <end position="30"/>
    </location>
</feature>
<dbReference type="EMBL" id="DACTUL010000091">
    <property type="protein sequence ID" value="HAT6346928.1"/>
    <property type="molecule type" value="Genomic_DNA"/>
</dbReference>
<name>A0A081UN88_AERHY</name>
<dbReference type="Proteomes" id="UP001214666">
    <property type="component" value="Chromosome"/>
</dbReference>
<dbReference type="OMA" id="DKPVWLE"/>
<reference evidence="5" key="3">
    <citation type="submission" date="2018-02" db="EMBL/GenBank/DDBJ databases">
        <title>Phenotypic characterization and whole genome analysis of multidrug-resistant, extended-spectrum beta-lactamase-producing bacteria isolated from dogs in Germany.</title>
        <authorList>
            <person name="Williamson C."/>
        </authorList>
    </citation>
    <scope>NUCLEOTIDE SEQUENCE [LARGE SCALE GENOMIC DNA]</scope>
    <source>
        <strain evidence="5">AFG_SD03_1510_Ahy_093</strain>
    </source>
</reference>
<keyword evidence="1" id="KW-0472">Membrane</keyword>
<evidence type="ECO:0000313" key="3">
    <source>
        <dbReference type="EMBL" id="RCF50274.1"/>
    </source>
</evidence>
<dbReference type="KEGG" id="ahh:RY45_15935"/>
<evidence type="ECO:0000313" key="4">
    <source>
        <dbReference type="EMBL" id="WEE24848.1"/>
    </source>
</evidence>
<evidence type="ECO:0000313" key="5">
    <source>
        <dbReference type="Proteomes" id="UP000253075"/>
    </source>
</evidence>
<dbReference type="EMBL" id="CP118942">
    <property type="protein sequence ID" value="WEE24848.1"/>
    <property type="molecule type" value="Genomic_DNA"/>
</dbReference>
<proteinExistence type="predicted"/>
<sequence length="66" mass="8145">MFHPYSLTQIILRRIYVLLVGMLAFPVMLFRSDRARFYSYLHRIWNKTSTKPVWLKMSERGERIFY</sequence>
<reference evidence="4" key="6">
    <citation type="submission" date="2023-02" db="EMBL/GenBank/DDBJ databases">
        <title>The sequence of Aeromonas hydrophila K533.</title>
        <authorList>
            <person name="Luo X."/>
        </authorList>
    </citation>
    <scope>NUCLEOTIDE SEQUENCE</scope>
    <source>
        <strain evidence="4">K533</strain>
    </source>
</reference>
<evidence type="ECO:0000313" key="6">
    <source>
        <dbReference type="Proteomes" id="UP000859505"/>
    </source>
</evidence>
<reference evidence="3" key="4">
    <citation type="submission" date="2018-02" db="EMBL/GenBank/DDBJ databases">
        <authorList>
            <person name="Williamson C."/>
        </authorList>
    </citation>
    <scope>NUCLEOTIDE SEQUENCE</scope>
    <source>
        <strain evidence="3">AFG_SD03_1510_Ahy_093</strain>
    </source>
</reference>